<dbReference type="Gene3D" id="3.30.565.10">
    <property type="entry name" value="Histidine kinase-like ATPase, C-terminal domain"/>
    <property type="match status" value="1"/>
</dbReference>
<dbReference type="InterPro" id="IPR005467">
    <property type="entry name" value="His_kinase_dom"/>
</dbReference>
<dbReference type="Pfam" id="PF02518">
    <property type="entry name" value="HATPase_c"/>
    <property type="match status" value="1"/>
</dbReference>
<keyword evidence="1" id="KW-0597">Phosphoprotein</keyword>
<protein>
    <recommendedName>
        <fullName evidence="2">Histidine kinase domain-containing protein</fullName>
    </recommendedName>
</protein>
<dbReference type="InterPro" id="IPR036890">
    <property type="entry name" value="HATPase_C_sf"/>
</dbReference>
<evidence type="ECO:0000256" key="1">
    <source>
        <dbReference type="ARBA" id="ARBA00022553"/>
    </source>
</evidence>
<evidence type="ECO:0000259" key="2">
    <source>
        <dbReference type="PROSITE" id="PS50109"/>
    </source>
</evidence>
<organism evidence="3">
    <name type="scientific">marine sediment metagenome</name>
    <dbReference type="NCBI Taxonomy" id="412755"/>
    <lineage>
        <taxon>unclassified sequences</taxon>
        <taxon>metagenomes</taxon>
        <taxon>ecological metagenomes</taxon>
    </lineage>
</organism>
<reference evidence="3" key="1">
    <citation type="journal article" date="2014" name="Front. Microbiol.">
        <title>High frequency of phylogenetically diverse reductive dehalogenase-homologous genes in deep subseafloor sedimentary metagenomes.</title>
        <authorList>
            <person name="Kawai M."/>
            <person name="Futagami T."/>
            <person name="Toyoda A."/>
            <person name="Takaki Y."/>
            <person name="Nishi S."/>
            <person name="Hori S."/>
            <person name="Arai W."/>
            <person name="Tsubouchi T."/>
            <person name="Morono Y."/>
            <person name="Uchiyama I."/>
            <person name="Ito T."/>
            <person name="Fujiyama A."/>
            <person name="Inagaki F."/>
            <person name="Takami H."/>
        </authorList>
    </citation>
    <scope>NUCLEOTIDE SEQUENCE</scope>
    <source>
        <strain evidence="3">Expedition CK06-06</strain>
    </source>
</reference>
<sequence>MVDDLLNVTRIQSGKVSLKLEGVKLTDVFREQLTMIRESTDKHEFVINIEPDLPNVLVDRDKFGQVLGNLLINAVKYSPNGGCVTLSAHDDPQRHRIVVSVADEGIGISPEDKESLFTTFHRIQRPETRGIRGSGLGLYIA</sequence>
<dbReference type="SUPFAM" id="SSF55874">
    <property type="entry name" value="ATPase domain of HSP90 chaperone/DNA topoisomerase II/histidine kinase"/>
    <property type="match status" value="1"/>
</dbReference>
<dbReference type="PANTHER" id="PTHR43547:SF2">
    <property type="entry name" value="HYBRID SIGNAL TRANSDUCTION HISTIDINE KINASE C"/>
    <property type="match status" value="1"/>
</dbReference>
<gene>
    <name evidence="3" type="ORF">S12H4_19395</name>
</gene>
<name>X1TU91_9ZZZZ</name>
<dbReference type="PANTHER" id="PTHR43547">
    <property type="entry name" value="TWO-COMPONENT HISTIDINE KINASE"/>
    <property type="match status" value="1"/>
</dbReference>
<accession>X1TU91</accession>
<proteinExistence type="predicted"/>
<dbReference type="PRINTS" id="PR00344">
    <property type="entry name" value="BCTRLSENSOR"/>
</dbReference>
<feature type="domain" description="Histidine kinase" evidence="2">
    <location>
        <begin position="1"/>
        <end position="141"/>
    </location>
</feature>
<dbReference type="PROSITE" id="PS50109">
    <property type="entry name" value="HIS_KIN"/>
    <property type="match status" value="1"/>
</dbReference>
<evidence type="ECO:0000313" key="3">
    <source>
        <dbReference type="EMBL" id="GAI83589.1"/>
    </source>
</evidence>
<dbReference type="InterPro" id="IPR004358">
    <property type="entry name" value="Sig_transdc_His_kin-like_C"/>
</dbReference>
<dbReference type="EMBL" id="BARW01009695">
    <property type="protein sequence ID" value="GAI83589.1"/>
    <property type="molecule type" value="Genomic_DNA"/>
</dbReference>
<dbReference type="GO" id="GO:0000155">
    <property type="term" value="F:phosphorelay sensor kinase activity"/>
    <property type="evidence" value="ECO:0007669"/>
    <property type="project" value="TreeGrafter"/>
</dbReference>
<dbReference type="AlphaFoldDB" id="X1TU91"/>
<dbReference type="SMART" id="SM00387">
    <property type="entry name" value="HATPase_c"/>
    <property type="match status" value="1"/>
</dbReference>
<dbReference type="InterPro" id="IPR003594">
    <property type="entry name" value="HATPase_dom"/>
</dbReference>
<feature type="non-terminal residue" evidence="3">
    <location>
        <position position="141"/>
    </location>
</feature>
<comment type="caution">
    <text evidence="3">The sequence shown here is derived from an EMBL/GenBank/DDBJ whole genome shotgun (WGS) entry which is preliminary data.</text>
</comment>